<dbReference type="AlphaFoldDB" id="A0A2J6WJR5"/>
<organism evidence="1 2">
    <name type="scientific">Calditerrivibrio nitroreducens</name>
    <dbReference type="NCBI Taxonomy" id="477976"/>
    <lineage>
        <taxon>Bacteria</taxon>
        <taxon>Pseudomonadati</taxon>
        <taxon>Deferribacterota</taxon>
        <taxon>Deferribacteres</taxon>
        <taxon>Deferribacterales</taxon>
        <taxon>Calditerrivibrionaceae</taxon>
    </lineage>
</organism>
<evidence type="ECO:0000313" key="2">
    <source>
        <dbReference type="Proteomes" id="UP000242881"/>
    </source>
</evidence>
<comment type="caution">
    <text evidence="1">The sequence shown here is derived from an EMBL/GenBank/DDBJ whole genome shotgun (WGS) entry which is preliminary data.</text>
</comment>
<evidence type="ECO:0000313" key="1">
    <source>
        <dbReference type="EMBL" id="PMP70549.1"/>
    </source>
</evidence>
<gene>
    <name evidence="1" type="ORF">C0187_05215</name>
</gene>
<dbReference type="EMBL" id="PNIN01000051">
    <property type="protein sequence ID" value="PMP70549.1"/>
    <property type="molecule type" value="Genomic_DNA"/>
</dbReference>
<protein>
    <submittedName>
        <fullName evidence="1">Uncharacterized protein</fullName>
    </submittedName>
</protein>
<sequence length="376" mass="43348">MDSFIKLLSKDHLTDVEIQSVLPLLKTDLRDPVLIDQLLKHNILNIITKELLLKKSSEEQVKLLLSGSVPIVPKDIPLVVFLVIKSYPQLFKELFQYLIKLDDTTKKNIVNNILFEGEYLYFLCKLLKNDPMFVSEIIARSKVDRNLLEILSSSTEPEVLFRVSNLRPILEKDHHLIKALLYNPYTPDESVVFLKQILVDMSLEKPEQEVKEEKFIDEKGSEVELSEDDLPKEIKREVEENLYQKISKMTIPQKIKLALKGNKSARMYLIRDPNKQISTSVLSNPKITEDEISFIVKNKSTPEHIIREIGKNNTWINNYSIAKDMVFNPKTPLDISMNLLGRLSISDIEKLTKSRDVPTALKNQALRIFQAKIGKK</sequence>
<dbReference type="RefSeq" id="WP_424605856.1">
    <property type="nucleotide sequence ID" value="NZ_JBNAVA010000007.1"/>
</dbReference>
<name>A0A2J6WJR5_9BACT</name>
<accession>A0A2J6WJR5</accession>
<reference evidence="1 2" key="1">
    <citation type="submission" date="2018-01" db="EMBL/GenBank/DDBJ databases">
        <title>Metagenomic assembled genomes from two thermal pools in the Uzon Caldera, Kamchatka, Russia.</title>
        <authorList>
            <person name="Wilkins L."/>
            <person name="Ettinger C."/>
        </authorList>
    </citation>
    <scope>NUCLEOTIDE SEQUENCE [LARGE SCALE GENOMIC DNA]</scope>
    <source>
        <strain evidence="1">ZAV-05</strain>
    </source>
</reference>
<dbReference type="Proteomes" id="UP000242881">
    <property type="component" value="Unassembled WGS sequence"/>
</dbReference>
<proteinExistence type="predicted"/>